<dbReference type="AlphaFoldDB" id="A0A398B848"/>
<gene>
    <name evidence="8" type="primary">thiO</name>
    <name evidence="8" type="ORF">D1953_14700</name>
</gene>
<proteinExistence type="predicted"/>
<evidence type="ECO:0000313" key="9">
    <source>
        <dbReference type="Proteomes" id="UP000266016"/>
    </source>
</evidence>
<dbReference type="GO" id="GO:0043799">
    <property type="term" value="F:glycine oxidase activity"/>
    <property type="evidence" value="ECO:0007669"/>
    <property type="project" value="UniProtKB-EC"/>
</dbReference>
<dbReference type="RefSeq" id="WP_119117942.1">
    <property type="nucleotide sequence ID" value="NZ_QWVS01000028.1"/>
</dbReference>
<comment type="pathway">
    <text evidence="1">Cofactor biosynthesis; thiamine diphosphate biosynthesis.</text>
</comment>
<dbReference type="SUPFAM" id="SSF54373">
    <property type="entry name" value="FAD-linked reductases, C-terminal domain"/>
    <property type="match status" value="1"/>
</dbReference>
<dbReference type="Gene3D" id="3.30.9.10">
    <property type="entry name" value="D-Amino Acid Oxidase, subunit A, domain 2"/>
    <property type="match status" value="1"/>
</dbReference>
<keyword evidence="6" id="KW-0812">Transmembrane</keyword>
<comment type="catalytic activity">
    <reaction evidence="4">
        <text>glycine + O2 + H2O = glyoxylate + H2O2 + NH4(+)</text>
        <dbReference type="Rhea" id="RHEA:11532"/>
        <dbReference type="ChEBI" id="CHEBI:15377"/>
        <dbReference type="ChEBI" id="CHEBI:15379"/>
        <dbReference type="ChEBI" id="CHEBI:16240"/>
        <dbReference type="ChEBI" id="CHEBI:28938"/>
        <dbReference type="ChEBI" id="CHEBI:36655"/>
        <dbReference type="ChEBI" id="CHEBI:57305"/>
        <dbReference type="EC" id="1.4.3.19"/>
    </reaction>
</comment>
<dbReference type="GO" id="GO:0009229">
    <property type="term" value="P:thiamine diphosphate biosynthetic process"/>
    <property type="evidence" value="ECO:0007669"/>
    <property type="project" value="UniProtKB-UniPathway"/>
</dbReference>
<dbReference type="GO" id="GO:0009228">
    <property type="term" value="P:thiamine biosynthetic process"/>
    <property type="evidence" value="ECO:0007669"/>
    <property type="project" value="UniProtKB-KW"/>
</dbReference>
<name>A0A398B848_9BACI</name>
<dbReference type="InterPro" id="IPR036188">
    <property type="entry name" value="FAD/NAD-bd_sf"/>
</dbReference>
<evidence type="ECO:0000256" key="6">
    <source>
        <dbReference type="SAM" id="Phobius"/>
    </source>
</evidence>
<dbReference type="GO" id="GO:0050660">
    <property type="term" value="F:flavin adenine dinucleotide binding"/>
    <property type="evidence" value="ECO:0007669"/>
    <property type="project" value="InterPro"/>
</dbReference>
<dbReference type="UniPathway" id="UPA00060"/>
<reference evidence="8 9" key="1">
    <citation type="submission" date="2018-08" db="EMBL/GenBank/DDBJ databases">
        <title>Bacillus jemisoniae sp. nov., Bacillus chryseoplanitiae sp. nov., Bacillus resnikiae sp. nov., and Bacillus frankliniae sp. nov., isolated from Viking spacecraft and associated surfaces.</title>
        <authorList>
            <person name="Seuylemezian A."/>
            <person name="Vaishampayan P."/>
        </authorList>
    </citation>
    <scope>NUCLEOTIDE SEQUENCE [LARGE SCALE GENOMIC DNA]</scope>
    <source>
        <strain evidence="8 9">MA001</strain>
    </source>
</reference>
<dbReference type="Gene3D" id="3.50.50.60">
    <property type="entry name" value="FAD/NAD(P)-binding domain"/>
    <property type="match status" value="1"/>
</dbReference>
<dbReference type="InterPro" id="IPR006076">
    <property type="entry name" value="FAD-dep_OxRdtase"/>
</dbReference>
<dbReference type="PROSITE" id="PS51257">
    <property type="entry name" value="PROKAR_LIPOPROTEIN"/>
    <property type="match status" value="1"/>
</dbReference>
<evidence type="ECO:0000313" key="8">
    <source>
        <dbReference type="EMBL" id="RID84090.1"/>
    </source>
</evidence>
<evidence type="ECO:0000256" key="1">
    <source>
        <dbReference type="ARBA" id="ARBA00004948"/>
    </source>
</evidence>
<comment type="caution">
    <text evidence="8">The sequence shown here is derived from an EMBL/GenBank/DDBJ whole genome shotgun (WGS) entry which is preliminary data.</text>
</comment>
<keyword evidence="9" id="KW-1185">Reference proteome</keyword>
<sequence length="366" mass="40764">MKTNYEVAIIGGGIIGCSIAYYLAKEQIDVAVFEEKQLASKSTSAAAGMLGAHSECNDLEIFYPFARKSQLAYFQLQDELKELSGIDIELRKGGIFQLAYSEAEKSELSSTLSLPTVRWYDRDNVRHEESSVSTNIIGAAFIEDDVNVLPSSVCQAFGKSAQVLGASVFEYTSVLSIQKQDSSYTIKTSKGNFQAKYIVVANGVWSSNFFHQLGLTNTLIPVKGECVSVSSEKPLLKHTLFHEHCYIVPRNNGRLVLGASMVENDWNEQASLGGIEKLIAKAKTMLPSIIDMKIESFWAGLRPQTFDQKPFIGHHPDDEGILFATGHYRNGILLAPATGQMIRDFIMKKEIKKDWIEAFKIERQKR</sequence>
<evidence type="ECO:0000256" key="2">
    <source>
        <dbReference type="ARBA" id="ARBA00022977"/>
    </source>
</evidence>
<dbReference type="PANTHER" id="PTHR13847:SF289">
    <property type="entry name" value="GLYCINE OXIDASE"/>
    <property type="match status" value="1"/>
</dbReference>
<feature type="transmembrane region" description="Helical" evidence="6">
    <location>
        <begin position="7"/>
        <end position="24"/>
    </location>
</feature>
<evidence type="ECO:0000259" key="7">
    <source>
        <dbReference type="Pfam" id="PF01266"/>
    </source>
</evidence>
<evidence type="ECO:0000256" key="3">
    <source>
        <dbReference type="ARBA" id="ARBA00023002"/>
    </source>
</evidence>
<dbReference type="EMBL" id="QWVS01000028">
    <property type="protein sequence ID" value="RID84090.1"/>
    <property type="molecule type" value="Genomic_DNA"/>
</dbReference>
<dbReference type="SUPFAM" id="SSF51905">
    <property type="entry name" value="FAD/NAD(P)-binding domain"/>
    <property type="match status" value="1"/>
</dbReference>
<keyword evidence="6" id="KW-1133">Transmembrane helix</keyword>
<dbReference type="EC" id="1.4.3.19" evidence="5"/>
<organism evidence="8 9">
    <name type="scientific">Peribacillus asahii</name>
    <dbReference type="NCBI Taxonomy" id="228899"/>
    <lineage>
        <taxon>Bacteria</taxon>
        <taxon>Bacillati</taxon>
        <taxon>Bacillota</taxon>
        <taxon>Bacilli</taxon>
        <taxon>Bacillales</taxon>
        <taxon>Bacillaceae</taxon>
        <taxon>Peribacillus</taxon>
    </lineage>
</organism>
<dbReference type="GO" id="GO:0005737">
    <property type="term" value="C:cytoplasm"/>
    <property type="evidence" value="ECO:0007669"/>
    <property type="project" value="TreeGrafter"/>
</dbReference>
<dbReference type="Proteomes" id="UP000266016">
    <property type="component" value="Unassembled WGS sequence"/>
</dbReference>
<dbReference type="InterPro" id="IPR012727">
    <property type="entry name" value="Gly_oxidase_ThiO"/>
</dbReference>
<keyword evidence="2" id="KW-0784">Thiamine biosynthesis</keyword>
<dbReference type="Pfam" id="PF01266">
    <property type="entry name" value="DAO"/>
    <property type="match status" value="1"/>
</dbReference>
<feature type="domain" description="FAD dependent oxidoreductase" evidence="7">
    <location>
        <begin position="7"/>
        <end position="343"/>
    </location>
</feature>
<keyword evidence="6" id="KW-0472">Membrane</keyword>
<accession>A0A398B848</accession>
<evidence type="ECO:0000256" key="4">
    <source>
        <dbReference type="ARBA" id="ARBA00049872"/>
    </source>
</evidence>
<protein>
    <recommendedName>
        <fullName evidence="5">glycine oxidase</fullName>
        <ecNumber evidence="5">1.4.3.19</ecNumber>
    </recommendedName>
</protein>
<dbReference type="NCBIfam" id="TIGR02352">
    <property type="entry name" value="thiamin_ThiO"/>
    <property type="match status" value="1"/>
</dbReference>
<dbReference type="PANTHER" id="PTHR13847">
    <property type="entry name" value="SARCOSINE DEHYDROGENASE-RELATED"/>
    <property type="match status" value="1"/>
</dbReference>
<keyword evidence="3 8" id="KW-0560">Oxidoreductase</keyword>
<evidence type="ECO:0000256" key="5">
    <source>
        <dbReference type="ARBA" id="ARBA00050018"/>
    </source>
</evidence>